<organism evidence="2 3">
    <name type="scientific">Streptomyces luteireticuli</name>
    <dbReference type="NCBI Taxonomy" id="173858"/>
    <lineage>
        <taxon>Bacteria</taxon>
        <taxon>Bacillati</taxon>
        <taxon>Actinomycetota</taxon>
        <taxon>Actinomycetes</taxon>
        <taxon>Kitasatosporales</taxon>
        <taxon>Streptomycetaceae</taxon>
        <taxon>Streptomyces</taxon>
    </lineage>
</organism>
<evidence type="ECO:0000256" key="1">
    <source>
        <dbReference type="SAM" id="Phobius"/>
    </source>
</evidence>
<feature type="transmembrane region" description="Helical" evidence="1">
    <location>
        <begin position="54"/>
        <end position="75"/>
    </location>
</feature>
<name>A0ABP3IBY8_9ACTN</name>
<dbReference type="Proteomes" id="UP001500879">
    <property type="component" value="Unassembled WGS sequence"/>
</dbReference>
<evidence type="ECO:0000313" key="2">
    <source>
        <dbReference type="EMBL" id="GAA0396215.1"/>
    </source>
</evidence>
<dbReference type="RefSeq" id="WP_344021551.1">
    <property type="nucleotide sequence ID" value="NZ_BAAABX010000015.1"/>
</dbReference>
<keyword evidence="1" id="KW-0812">Transmembrane</keyword>
<sequence length="84" mass="8926">MAMASSTGSRQDRDATTVEIVYALLSAAFLAAVVFGVVAGPAAVWDLPGWAGRFLVRTGGAVAGVLAVLRVVHVLRQYERRRRA</sequence>
<feature type="transmembrane region" description="Helical" evidence="1">
    <location>
        <begin position="20"/>
        <end position="42"/>
    </location>
</feature>
<proteinExistence type="predicted"/>
<keyword evidence="3" id="KW-1185">Reference proteome</keyword>
<dbReference type="InterPro" id="IPR046295">
    <property type="entry name" value="DUF6332"/>
</dbReference>
<protein>
    <submittedName>
        <fullName evidence="2">Uncharacterized protein</fullName>
    </submittedName>
</protein>
<evidence type="ECO:0000313" key="3">
    <source>
        <dbReference type="Proteomes" id="UP001500879"/>
    </source>
</evidence>
<reference evidence="3" key="1">
    <citation type="journal article" date="2019" name="Int. J. Syst. Evol. Microbiol.">
        <title>The Global Catalogue of Microorganisms (GCM) 10K type strain sequencing project: providing services to taxonomists for standard genome sequencing and annotation.</title>
        <authorList>
            <consortium name="The Broad Institute Genomics Platform"/>
            <consortium name="The Broad Institute Genome Sequencing Center for Infectious Disease"/>
            <person name="Wu L."/>
            <person name="Ma J."/>
        </authorList>
    </citation>
    <scope>NUCLEOTIDE SEQUENCE [LARGE SCALE GENOMIC DNA]</scope>
    <source>
        <strain evidence="3">JCM 4788</strain>
    </source>
</reference>
<keyword evidence="1" id="KW-1133">Transmembrane helix</keyword>
<accession>A0ABP3IBY8</accession>
<gene>
    <name evidence="2" type="ORF">GCM10010357_16650</name>
</gene>
<dbReference type="EMBL" id="BAAABX010000015">
    <property type="protein sequence ID" value="GAA0396215.1"/>
    <property type="molecule type" value="Genomic_DNA"/>
</dbReference>
<dbReference type="Pfam" id="PF19857">
    <property type="entry name" value="DUF6332"/>
    <property type="match status" value="1"/>
</dbReference>
<keyword evidence="1" id="KW-0472">Membrane</keyword>
<comment type="caution">
    <text evidence="2">The sequence shown here is derived from an EMBL/GenBank/DDBJ whole genome shotgun (WGS) entry which is preliminary data.</text>
</comment>